<dbReference type="AlphaFoldDB" id="A0A409VDW3"/>
<keyword evidence="6" id="KW-1185">Reference proteome</keyword>
<evidence type="ECO:0000313" key="5">
    <source>
        <dbReference type="EMBL" id="PPQ64445.1"/>
    </source>
</evidence>
<keyword evidence="3" id="KW-0449">Lipoprotein</keyword>
<reference evidence="5 6" key="1">
    <citation type="journal article" date="2018" name="Evol. Lett.">
        <title>Horizontal gene cluster transfer increased hallucinogenic mushroom diversity.</title>
        <authorList>
            <person name="Reynolds H.T."/>
            <person name="Vijayakumar V."/>
            <person name="Gluck-Thaler E."/>
            <person name="Korotkin H.B."/>
            <person name="Matheny P.B."/>
            <person name="Slot J.C."/>
        </authorList>
    </citation>
    <scope>NUCLEOTIDE SEQUENCE [LARGE SCALE GENOMIC DNA]</scope>
    <source>
        <strain evidence="5 6">SRW20</strain>
    </source>
</reference>
<evidence type="ECO:0000256" key="2">
    <source>
        <dbReference type="ARBA" id="ARBA00023139"/>
    </source>
</evidence>
<dbReference type="OrthoDB" id="3264102at2759"/>
<feature type="compositionally biased region" description="Polar residues" evidence="4">
    <location>
        <begin position="1"/>
        <end position="11"/>
    </location>
</feature>
<comment type="caution">
    <text evidence="5">The sequence shown here is derived from an EMBL/GenBank/DDBJ whole genome shotgun (WGS) entry which is preliminary data.</text>
</comment>
<name>A0A409VDW3_9AGAR</name>
<dbReference type="EMBL" id="NHYE01005667">
    <property type="protein sequence ID" value="PPQ64445.1"/>
    <property type="molecule type" value="Genomic_DNA"/>
</dbReference>
<evidence type="ECO:0000256" key="1">
    <source>
        <dbReference type="ARBA" id="ARBA00022707"/>
    </source>
</evidence>
<dbReference type="Proteomes" id="UP000284706">
    <property type="component" value="Unassembled WGS sequence"/>
</dbReference>
<feature type="compositionally biased region" description="Polar residues" evidence="4">
    <location>
        <begin position="61"/>
        <end position="81"/>
    </location>
</feature>
<keyword evidence="2" id="KW-0564">Palmitate</keyword>
<dbReference type="InParanoid" id="A0A409VDW3"/>
<protein>
    <submittedName>
        <fullName evidence="5">Uncharacterized protein</fullName>
    </submittedName>
</protein>
<dbReference type="InterPro" id="IPR031632">
    <property type="entry name" value="SVIP"/>
</dbReference>
<dbReference type="Pfam" id="PF15811">
    <property type="entry name" value="SVIP"/>
    <property type="match status" value="1"/>
</dbReference>
<feature type="compositionally biased region" description="Polar residues" evidence="4">
    <location>
        <begin position="21"/>
        <end position="38"/>
    </location>
</feature>
<evidence type="ECO:0000256" key="3">
    <source>
        <dbReference type="ARBA" id="ARBA00023288"/>
    </source>
</evidence>
<organism evidence="5 6">
    <name type="scientific">Gymnopilus dilepis</name>
    <dbReference type="NCBI Taxonomy" id="231916"/>
    <lineage>
        <taxon>Eukaryota</taxon>
        <taxon>Fungi</taxon>
        <taxon>Dikarya</taxon>
        <taxon>Basidiomycota</taxon>
        <taxon>Agaricomycotina</taxon>
        <taxon>Agaricomycetes</taxon>
        <taxon>Agaricomycetidae</taxon>
        <taxon>Agaricales</taxon>
        <taxon>Agaricineae</taxon>
        <taxon>Hymenogastraceae</taxon>
        <taxon>Gymnopilus</taxon>
    </lineage>
</organism>
<gene>
    <name evidence="5" type="ORF">CVT26_002152</name>
</gene>
<feature type="region of interest" description="Disordered" evidence="4">
    <location>
        <begin position="117"/>
        <end position="142"/>
    </location>
</feature>
<feature type="compositionally biased region" description="Basic and acidic residues" evidence="4">
    <location>
        <begin position="117"/>
        <end position="129"/>
    </location>
</feature>
<sequence>MGSLCSKSSNYEGGHTVLGSGPNSPLNANSGATASRPSNPRLAAAEAAERRLQAAQKRGTNEANPNQGKLASQLAKQNSSRLGPEPQQPERLVPHFLHVFDTLAEKSVGVKTRSVRREYDPNQEAERRRMTPTRASDLKQKDAHHMRQCFSWDFLAQV</sequence>
<accession>A0A409VDW3</accession>
<keyword evidence="1" id="KW-0519">Myristate</keyword>
<evidence type="ECO:0000256" key="4">
    <source>
        <dbReference type="SAM" id="MobiDB-lite"/>
    </source>
</evidence>
<proteinExistence type="predicted"/>
<evidence type="ECO:0000313" key="6">
    <source>
        <dbReference type="Proteomes" id="UP000284706"/>
    </source>
</evidence>
<feature type="region of interest" description="Disordered" evidence="4">
    <location>
        <begin position="1"/>
        <end position="92"/>
    </location>
</feature>